<evidence type="ECO:0000313" key="3">
    <source>
        <dbReference type="Proteomes" id="UP001465755"/>
    </source>
</evidence>
<feature type="compositionally biased region" description="Basic residues" evidence="1">
    <location>
        <begin position="75"/>
        <end position="84"/>
    </location>
</feature>
<keyword evidence="3" id="KW-1185">Reference proteome</keyword>
<organism evidence="2 3">
    <name type="scientific">Symbiochloris irregularis</name>
    <dbReference type="NCBI Taxonomy" id="706552"/>
    <lineage>
        <taxon>Eukaryota</taxon>
        <taxon>Viridiplantae</taxon>
        <taxon>Chlorophyta</taxon>
        <taxon>core chlorophytes</taxon>
        <taxon>Trebouxiophyceae</taxon>
        <taxon>Trebouxiales</taxon>
        <taxon>Trebouxiaceae</taxon>
        <taxon>Symbiochloris</taxon>
    </lineage>
</organism>
<comment type="caution">
    <text evidence="2">The sequence shown here is derived from an EMBL/GenBank/DDBJ whole genome shotgun (WGS) entry which is preliminary data.</text>
</comment>
<evidence type="ECO:0000256" key="1">
    <source>
        <dbReference type="SAM" id="MobiDB-lite"/>
    </source>
</evidence>
<sequence>MVGEVTAILEFNGRRELDLQTPAGRVTDNVQRLKAEVIQVINSHLQSTGQGAAVQAEDVNLDEEDLSEEEDKPAQTKKKRKRGK</sequence>
<gene>
    <name evidence="2" type="ORF">WJX73_006600</name>
</gene>
<proteinExistence type="predicted"/>
<reference evidence="2 3" key="1">
    <citation type="journal article" date="2024" name="Nat. Commun.">
        <title>Phylogenomics reveals the evolutionary origins of lichenization in chlorophyte algae.</title>
        <authorList>
            <person name="Puginier C."/>
            <person name="Libourel C."/>
            <person name="Otte J."/>
            <person name="Skaloud P."/>
            <person name="Haon M."/>
            <person name="Grisel S."/>
            <person name="Petersen M."/>
            <person name="Berrin J.G."/>
            <person name="Delaux P.M."/>
            <person name="Dal Grande F."/>
            <person name="Keller J."/>
        </authorList>
    </citation>
    <scope>NUCLEOTIDE SEQUENCE [LARGE SCALE GENOMIC DNA]</scope>
    <source>
        <strain evidence="2 3">SAG 2036</strain>
    </source>
</reference>
<dbReference type="Proteomes" id="UP001465755">
    <property type="component" value="Unassembled WGS sequence"/>
</dbReference>
<evidence type="ECO:0000313" key="2">
    <source>
        <dbReference type="EMBL" id="KAK9805098.1"/>
    </source>
</evidence>
<name>A0AAW1P512_9CHLO</name>
<accession>A0AAW1P512</accession>
<dbReference type="AlphaFoldDB" id="A0AAW1P512"/>
<protein>
    <submittedName>
        <fullName evidence="2">Uncharacterized protein</fullName>
    </submittedName>
</protein>
<feature type="compositionally biased region" description="Acidic residues" evidence="1">
    <location>
        <begin position="61"/>
        <end position="71"/>
    </location>
</feature>
<dbReference type="EMBL" id="JALJOQ010000045">
    <property type="protein sequence ID" value="KAK9805098.1"/>
    <property type="molecule type" value="Genomic_DNA"/>
</dbReference>
<feature type="region of interest" description="Disordered" evidence="1">
    <location>
        <begin position="61"/>
        <end position="84"/>
    </location>
</feature>